<dbReference type="KEGG" id="abra:BN85307310"/>
<dbReference type="EMBL" id="FO681348">
    <property type="protein sequence ID" value="CCV65752.1"/>
    <property type="molecule type" value="Genomic_DNA"/>
</dbReference>
<dbReference type="Proteomes" id="UP000032737">
    <property type="component" value="Chromosome"/>
</dbReference>
<accession>U4KN69</accession>
<dbReference type="STRING" id="61635.BN85307310"/>
<protein>
    <submittedName>
        <fullName evidence="1">Uncharacterized protein</fullName>
    </submittedName>
</protein>
<dbReference type="HOGENOM" id="CLU_1122692_0_0_14"/>
<keyword evidence="2" id="KW-1185">Reference proteome</keyword>
<evidence type="ECO:0000313" key="2">
    <source>
        <dbReference type="Proteomes" id="UP000032737"/>
    </source>
</evidence>
<evidence type="ECO:0000313" key="1">
    <source>
        <dbReference type="EMBL" id="CCV65752.1"/>
    </source>
</evidence>
<sequence length="247" mass="28793">MARKENVYFKQSNLKLDGFDMLYHNRDMDTFYANPNIDTTVKIIHRFTYHFLNPKNKDKNTLERVYELNTSLAKLFNVTVSTVQKAIRNAVQIGVISKRYYVGAGGALVDHDDNPNGGLTQRYVELNTGQLKDLFRAMPKDKTYKKYNKRSRERRFALQRAMTLIDNPDLVIQLINEARIEDIKTTRTQYNSYVANQFAKYTNQEPIDLDQIIEATENKITSERRSSLLGDLNKLLDIERVNPDWIS</sequence>
<gene>
    <name evidence="1" type="ORF">BN85307310</name>
</gene>
<organism evidence="1 2">
    <name type="scientific">Acholeplasma brassicae</name>
    <dbReference type="NCBI Taxonomy" id="61635"/>
    <lineage>
        <taxon>Bacteria</taxon>
        <taxon>Bacillati</taxon>
        <taxon>Mycoplasmatota</taxon>
        <taxon>Mollicutes</taxon>
        <taxon>Acholeplasmatales</taxon>
        <taxon>Acholeplasmataceae</taxon>
        <taxon>Acholeplasma</taxon>
    </lineage>
</organism>
<dbReference type="AlphaFoldDB" id="U4KN69"/>
<dbReference type="RefSeq" id="WP_030004612.1">
    <property type="nucleotide sequence ID" value="NC_022549.1"/>
</dbReference>
<reference evidence="1 2" key="1">
    <citation type="journal article" date="2013" name="J. Mol. Microbiol. Biotechnol.">
        <title>Analysis of the Complete Genomes of Acholeplasma brassicae , A. palmae and A. laidlawii and Their Comparison to the Obligate Parasites from ' Candidatus Phytoplasma'.</title>
        <authorList>
            <person name="Kube M."/>
            <person name="Siewert C."/>
            <person name="Migdoll A.M."/>
            <person name="Duduk B."/>
            <person name="Holz S."/>
            <person name="Rabus R."/>
            <person name="Seemuller E."/>
            <person name="Mitrovic J."/>
            <person name="Muller I."/>
            <person name="Buttner C."/>
            <person name="Reinhardt R."/>
        </authorList>
    </citation>
    <scope>NUCLEOTIDE SEQUENCE [LARGE SCALE GENOMIC DNA]</scope>
    <source>
        <strain evidence="2">0502</strain>
    </source>
</reference>
<proteinExistence type="predicted"/>
<name>U4KN69_9MOLU</name>